<proteinExistence type="inferred from homology"/>
<evidence type="ECO:0000313" key="3">
    <source>
        <dbReference type="EMBL" id="MEF3111641.1"/>
    </source>
</evidence>
<keyword evidence="2" id="KW-0560">Oxidoreductase</keyword>
<dbReference type="InterPro" id="IPR002347">
    <property type="entry name" value="SDR_fam"/>
</dbReference>
<evidence type="ECO:0000256" key="1">
    <source>
        <dbReference type="ARBA" id="ARBA00006484"/>
    </source>
</evidence>
<dbReference type="InterPro" id="IPR036291">
    <property type="entry name" value="NAD(P)-bd_dom_sf"/>
</dbReference>
<gene>
    <name evidence="3" type="ORF">RB636_00250</name>
</gene>
<comment type="caution">
    <text evidence="3">The sequence shown here is derived from an EMBL/GenBank/DDBJ whole genome shotgun (WGS) entry which is preliminary data.</text>
</comment>
<organism evidence="3 4">
    <name type="scientific">Streptomyces chrestomyceticus</name>
    <dbReference type="NCBI Taxonomy" id="68185"/>
    <lineage>
        <taxon>Bacteria</taxon>
        <taxon>Bacillati</taxon>
        <taxon>Actinomycetota</taxon>
        <taxon>Actinomycetes</taxon>
        <taxon>Kitasatosporales</taxon>
        <taxon>Streptomycetaceae</taxon>
        <taxon>Streptomyces</taxon>
    </lineage>
</organism>
<name>A0ABU7WJG9_9ACTN</name>
<dbReference type="Pfam" id="PF13561">
    <property type="entry name" value="adh_short_C2"/>
    <property type="match status" value="1"/>
</dbReference>
<keyword evidence="4" id="KW-1185">Reference proteome</keyword>
<dbReference type="Gene3D" id="3.40.50.720">
    <property type="entry name" value="NAD(P)-binding Rossmann-like Domain"/>
    <property type="match status" value="1"/>
</dbReference>
<evidence type="ECO:0000313" key="4">
    <source>
        <dbReference type="Proteomes" id="UP001348265"/>
    </source>
</evidence>
<protein>
    <submittedName>
        <fullName evidence="3">SDR family oxidoreductase</fullName>
    </submittedName>
</protein>
<reference evidence="3 4" key="1">
    <citation type="submission" date="2023-08" db="EMBL/GenBank/DDBJ databases">
        <authorList>
            <person name="Sharma P."/>
            <person name="Verma V."/>
            <person name="Mohan M.K."/>
            <person name="Dubey A.K."/>
        </authorList>
    </citation>
    <scope>NUCLEOTIDE SEQUENCE [LARGE SCALE GENOMIC DNA]</scope>
    <source>
        <strain evidence="3 4">ADP4</strain>
    </source>
</reference>
<sequence length="301" mass="30836">MTVVSVVSVATSGPVIARLAIREARRIVVPAIALPAEEHSMSSSSRTCLVTGAASGIGRATAARLRAQNCTVIGADLDGADIHADLATPEGRTELVERARELTGGRLDAVIACAGVAGFDPLTVKVNHFGAVATLEGLRPLLAAGTDPRAVVVSSVASVHPCDTTVVDAALAGDESAAVAAAQAAVDRGEGYLLYGSSKSAVARWVRRNATTADWAGAGIPLNAVAPGTVVTPMTAPMLADPETRQVVDTSVPMPLHGHARPEQVAPLLTWLTSPENTHVTGQVVFLDGGADAVLRGDRTW</sequence>
<comment type="similarity">
    <text evidence="1">Belongs to the short-chain dehydrogenases/reductases (SDR) family.</text>
</comment>
<dbReference type="Proteomes" id="UP001348265">
    <property type="component" value="Unassembled WGS sequence"/>
</dbReference>
<dbReference type="EMBL" id="JAVFKM010000001">
    <property type="protein sequence ID" value="MEF3111641.1"/>
    <property type="molecule type" value="Genomic_DNA"/>
</dbReference>
<evidence type="ECO:0000256" key="2">
    <source>
        <dbReference type="ARBA" id="ARBA00023002"/>
    </source>
</evidence>
<dbReference type="SUPFAM" id="SSF51735">
    <property type="entry name" value="NAD(P)-binding Rossmann-fold domains"/>
    <property type="match status" value="1"/>
</dbReference>
<accession>A0ABU7WJG9</accession>
<dbReference type="PRINTS" id="PR00081">
    <property type="entry name" value="GDHRDH"/>
</dbReference>
<dbReference type="PANTHER" id="PTHR24321:SF8">
    <property type="entry name" value="ESTRADIOL 17-BETA-DEHYDROGENASE 8-RELATED"/>
    <property type="match status" value="1"/>
</dbReference>
<dbReference type="PANTHER" id="PTHR24321">
    <property type="entry name" value="DEHYDROGENASES, SHORT CHAIN"/>
    <property type="match status" value="1"/>
</dbReference>